<feature type="compositionally biased region" description="Polar residues" evidence="1">
    <location>
        <begin position="239"/>
        <end position="249"/>
    </location>
</feature>
<organism evidence="2">
    <name type="scientific">viral metagenome</name>
    <dbReference type="NCBI Taxonomy" id="1070528"/>
    <lineage>
        <taxon>unclassified sequences</taxon>
        <taxon>metagenomes</taxon>
        <taxon>organismal metagenomes</taxon>
    </lineage>
</organism>
<evidence type="ECO:0000313" key="2">
    <source>
        <dbReference type="EMBL" id="QHT15713.1"/>
    </source>
</evidence>
<dbReference type="EMBL" id="MN739613">
    <property type="protein sequence ID" value="QHT15713.1"/>
    <property type="molecule type" value="Genomic_DNA"/>
</dbReference>
<feature type="region of interest" description="Disordered" evidence="1">
    <location>
        <begin position="331"/>
        <end position="352"/>
    </location>
</feature>
<proteinExistence type="predicted"/>
<protein>
    <submittedName>
        <fullName evidence="2">Uncharacterized protein</fullName>
    </submittedName>
</protein>
<name>A0A6C0DGS0_9ZZZZ</name>
<feature type="region of interest" description="Disordered" evidence="1">
    <location>
        <begin position="144"/>
        <end position="168"/>
    </location>
</feature>
<feature type="region of interest" description="Disordered" evidence="1">
    <location>
        <begin position="234"/>
        <end position="254"/>
    </location>
</feature>
<reference evidence="2" key="1">
    <citation type="journal article" date="2020" name="Nature">
        <title>Giant virus diversity and host interactions through global metagenomics.</title>
        <authorList>
            <person name="Schulz F."/>
            <person name="Roux S."/>
            <person name="Paez-Espino D."/>
            <person name="Jungbluth S."/>
            <person name="Walsh D.A."/>
            <person name="Denef V.J."/>
            <person name="McMahon K.D."/>
            <person name="Konstantinidis K.T."/>
            <person name="Eloe-Fadrosh E.A."/>
            <person name="Kyrpides N.C."/>
            <person name="Woyke T."/>
        </authorList>
    </citation>
    <scope>NUCLEOTIDE SEQUENCE</scope>
    <source>
        <strain evidence="2">GVMAG-M-3300023174-176</strain>
    </source>
</reference>
<sequence>MILGISCLLIGLVAIVILQLIKVKYIEGFELVPGTGCSDCEKFQNQRRDNRMTESDYLEYENWCGSCPNCMWDAKARNCVPNPSYVPPDEPDTPNDPCSKPCTQITGERACNGCPSCISCVDRDTGNRCIDRKDYTAEMCPDTDLTDGASTAPPGSNIDDDIDSSDQDGSISNICKNTSCDRIEPKDGTCDKCPNCKSCWPEPGTNGGVYCIKKNESCPAGTSTKNRKYYFDKNGNRIFPNTPTDTQTKTAKDVTPEEIEEALRRMEELHKENRNLSSDDIDYSITESEETSIAKEKNRQAKFLQDFQSIVHNELLNEQGMTTANSQDYLREKKDRQSANSKPNQKKGCPDMSEYIRKDSIPCWGCNLE</sequence>
<dbReference type="AlphaFoldDB" id="A0A6C0DGS0"/>
<accession>A0A6C0DGS0</accession>
<evidence type="ECO:0000256" key="1">
    <source>
        <dbReference type="SAM" id="MobiDB-lite"/>
    </source>
</evidence>